<dbReference type="AlphaFoldDB" id="A0A5S3VCZ9"/>
<dbReference type="SUPFAM" id="SSF160104">
    <property type="entry name" value="Acetoacetate decarboxylase-like"/>
    <property type="match status" value="1"/>
</dbReference>
<dbReference type="RefSeq" id="WP_138590031.1">
    <property type="nucleotide sequence ID" value="NZ_PNBX01000010.1"/>
</dbReference>
<reference evidence="1 2" key="1">
    <citation type="submission" date="2018-01" db="EMBL/GenBank/DDBJ databases">
        <authorList>
            <person name="Paulsen S."/>
            <person name="Gram L.K."/>
        </authorList>
    </citation>
    <scope>NUCLEOTIDE SEQUENCE [LARGE SCALE GENOMIC DNA]</scope>
    <source>
        <strain evidence="1 2">S3790</strain>
    </source>
</reference>
<sequence>MTESLYGRYQHFPGNPIAKPPCRMLNAMMYGFFIAGDYEKIHEFVNATLNTVQSSTFYFQPLSSYCLLTFTDIENIASKVPPFSGYGWMQETDIIVWLPIAQVSKADQKVSHIYWFPAFIAVNNINALVNGRETWGYNKYQCRYEMPTSYKQADYFSISLDTFHPFTPETKMRCHELLNVKRIADEDTWFEELVEIGHEISQLLHSSCGDLNISAELIKQFLEGFKNPQMDQILFKQFPDGFANESVYKAVVHSPSTIEKIYKVGFLKDEYRVTINKLDAFPFDDMFGIAIGEQQAVLPYYVNMDFDQDGAYEIHTSLA</sequence>
<dbReference type="Gene3D" id="2.40.400.10">
    <property type="entry name" value="Acetoacetate decarboxylase-like"/>
    <property type="match status" value="1"/>
</dbReference>
<dbReference type="InterPro" id="IPR023375">
    <property type="entry name" value="ADC_dom_sf"/>
</dbReference>
<organism evidence="1 2">
    <name type="scientific">Pseudoalteromonas aurantia</name>
    <dbReference type="NCBI Taxonomy" id="43654"/>
    <lineage>
        <taxon>Bacteria</taxon>
        <taxon>Pseudomonadati</taxon>
        <taxon>Pseudomonadota</taxon>
        <taxon>Gammaproteobacteria</taxon>
        <taxon>Alteromonadales</taxon>
        <taxon>Pseudoalteromonadaceae</taxon>
        <taxon>Pseudoalteromonas</taxon>
    </lineage>
</organism>
<comment type="caution">
    <text evidence="1">The sequence shown here is derived from an EMBL/GenBank/DDBJ whole genome shotgun (WGS) entry which is preliminary data.</text>
</comment>
<protein>
    <submittedName>
        <fullName evidence="1">Acetoacetate decarboxylase</fullName>
    </submittedName>
</protein>
<evidence type="ECO:0000313" key="1">
    <source>
        <dbReference type="EMBL" id="TMO69829.1"/>
    </source>
</evidence>
<name>A0A5S3VCZ9_9GAMM</name>
<dbReference type="OrthoDB" id="6304275at2"/>
<dbReference type="EMBL" id="PNBX01000010">
    <property type="protein sequence ID" value="TMO69829.1"/>
    <property type="molecule type" value="Genomic_DNA"/>
</dbReference>
<reference evidence="2" key="2">
    <citation type="submission" date="2019-06" db="EMBL/GenBank/DDBJ databases">
        <title>Co-occurence of chitin degradation, pigmentation and bioactivity in marine Pseudoalteromonas.</title>
        <authorList>
            <person name="Sonnenschein E.C."/>
            <person name="Bech P.K."/>
        </authorList>
    </citation>
    <scope>NUCLEOTIDE SEQUENCE [LARGE SCALE GENOMIC DNA]</scope>
    <source>
        <strain evidence="2">S3790</strain>
    </source>
</reference>
<accession>A0A5S3VCZ9</accession>
<proteinExistence type="predicted"/>
<dbReference type="Proteomes" id="UP000307217">
    <property type="component" value="Unassembled WGS sequence"/>
</dbReference>
<evidence type="ECO:0000313" key="2">
    <source>
        <dbReference type="Proteomes" id="UP000307217"/>
    </source>
</evidence>
<gene>
    <name evidence="1" type="ORF">CWC19_03545</name>
</gene>